<organism evidence="2 3">
    <name type="scientific">Putridiphycobacter roseus</name>
    <dbReference type="NCBI Taxonomy" id="2219161"/>
    <lineage>
        <taxon>Bacteria</taxon>
        <taxon>Pseudomonadati</taxon>
        <taxon>Bacteroidota</taxon>
        <taxon>Flavobacteriia</taxon>
        <taxon>Flavobacteriales</taxon>
        <taxon>Crocinitomicaceae</taxon>
        <taxon>Putridiphycobacter</taxon>
    </lineage>
</organism>
<name>A0A2W1NRN5_9FLAO</name>
<proteinExistence type="predicted"/>
<feature type="domain" description="DUF4268" evidence="1">
    <location>
        <begin position="12"/>
        <end position="144"/>
    </location>
</feature>
<dbReference type="AlphaFoldDB" id="A0A2W1NRN5"/>
<dbReference type="Pfam" id="PF14088">
    <property type="entry name" value="DUF4268"/>
    <property type="match status" value="1"/>
</dbReference>
<keyword evidence="3" id="KW-1185">Reference proteome</keyword>
<evidence type="ECO:0000313" key="2">
    <source>
        <dbReference type="EMBL" id="PZE17328.1"/>
    </source>
</evidence>
<reference evidence="2 3" key="1">
    <citation type="submission" date="2018-06" db="EMBL/GenBank/DDBJ databases">
        <title>The draft genome sequence of Crocinitomix sp. SM1701.</title>
        <authorList>
            <person name="Zhang X."/>
        </authorList>
    </citation>
    <scope>NUCLEOTIDE SEQUENCE [LARGE SCALE GENOMIC DNA]</scope>
    <source>
        <strain evidence="2 3">SM1701</strain>
    </source>
</reference>
<dbReference type="OrthoDB" id="1467516at2"/>
<protein>
    <recommendedName>
        <fullName evidence="1">DUF4268 domain-containing protein</fullName>
    </recommendedName>
</protein>
<dbReference type="RefSeq" id="WP_111062853.1">
    <property type="nucleotide sequence ID" value="NZ_JBHUCU010000016.1"/>
</dbReference>
<accession>A0A2W1NRN5</accession>
<evidence type="ECO:0000313" key="3">
    <source>
        <dbReference type="Proteomes" id="UP000249248"/>
    </source>
</evidence>
<comment type="caution">
    <text evidence="2">The sequence shown here is derived from an EMBL/GenBank/DDBJ whole genome shotgun (WGS) entry which is preliminary data.</text>
</comment>
<sequence>MFTKDEKKDLTKRFWQDLAERLKVAGKMKGRNIDWMNYPNRINHLYFRMEADLEVVRFCIDIQFLDAGLREVYFEQFEEFKVMLTTQMPYEMTWLKSFEHPNSKNIARIFCELKDVNIYNEKDWPKSHQFLTDSFLALDDFWQDFGDVFKGLK</sequence>
<gene>
    <name evidence="2" type="ORF">DNU06_08645</name>
</gene>
<dbReference type="InterPro" id="IPR025364">
    <property type="entry name" value="DUF4268"/>
</dbReference>
<dbReference type="Proteomes" id="UP000249248">
    <property type="component" value="Unassembled WGS sequence"/>
</dbReference>
<dbReference type="EMBL" id="QKSB01000004">
    <property type="protein sequence ID" value="PZE17328.1"/>
    <property type="molecule type" value="Genomic_DNA"/>
</dbReference>
<evidence type="ECO:0000259" key="1">
    <source>
        <dbReference type="Pfam" id="PF14088"/>
    </source>
</evidence>